<evidence type="ECO:0000259" key="5">
    <source>
        <dbReference type="Pfam" id="PF00828"/>
    </source>
</evidence>
<evidence type="ECO:0000313" key="7">
    <source>
        <dbReference type="Proteomes" id="UP001055712"/>
    </source>
</evidence>
<dbReference type="InterPro" id="IPR021131">
    <property type="entry name" value="Ribosomal_uL15/eL18"/>
</dbReference>
<feature type="compositionally biased region" description="Polar residues" evidence="4">
    <location>
        <begin position="214"/>
        <end position="228"/>
    </location>
</feature>
<dbReference type="InterPro" id="IPR005749">
    <property type="entry name" value="Ribosomal_uL15_bac-type"/>
</dbReference>
<keyword evidence="7" id="KW-1185">Reference proteome</keyword>
<name>A0A9D4TIZ1_CHLVU</name>
<comment type="caution">
    <text evidence="6">The sequence shown here is derived from an EMBL/GenBank/DDBJ whole genome shotgun (WGS) entry which is preliminary data.</text>
</comment>
<proteinExistence type="inferred from homology"/>
<dbReference type="GO" id="GO:0005762">
    <property type="term" value="C:mitochondrial large ribosomal subunit"/>
    <property type="evidence" value="ECO:0007669"/>
    <property type="project" value="TreeGrafter"/>
</dbReference>
<reference evidence="6" key="1">
    <citation type="journal article" date="2019" name="Plant J.">
        <title>Chlorella vulgaris genome assembly and annotation reveals the molecular basis for metabolic acclimation to high light conditions.</title>
        <authorList>
            <person name="Cecchin M."/>
            <person name="Marcolungo L."/>
            <person name="Rossato M."/>
            <person name="Girolomoni L."/>
            <person name="Cosentino E."/>
            <person name="Cuine S."/>
            <person name="Li-Beisson Y."/>
            <person name="Delledonne M."/>
            <person name="Ballottari M."/>
        </authorList>
    </citation>
    <scope>NUCLEOTIDE SEQUENCE</scope>
    <source>
        <strain evidence="6">211/11P</strain>
    </source>
</reference>
<gene>
    <name evidence="6" type="ORF">D9Q98_006867</name>
</gene>
<dbReference type="NCBIfam" id="TIGR01071">
    <property type="entry name" value="rplO_bact"/>
    <property type="match status" value="1"/>
</dbReference>
<dbReference type="AlphaFoldDB" id="A0A9D4TIZ1"/>
<dbReference type="InterPro" id="IPR036227">
    <property type="entry name" value="Ribosomal_uL15/eL18_sf"/>
</dbReference>
<feature type="compositionally biased region" description="Gly residues" evidence="4">
    <location>
        <begin position="32"/>
        <end position="42"/>
    </location>
</feature>
<dbReference type="Gene3D" id="3.100.10.10">
    <property type="match status" value="1"/>
</dbReference>
<evidence type="ECO:0000313" key="6">
    <source>
        <dbReference type="EMBL" id="KAI3426923.1"/>
    </source>
</evidence>
<feature type="region of interest" description="Disordered" evidence="4">
    <location>
        <begin position="29"/>
        <end position="66"/>
    </location>
</feature>
<dbReference type="SUPFAM" id="SSF52080">
    <property type="entry name" value="Ribosomal proteins L15p and L18e"/>
    <property type="match status" value="1"/>
</dbReference>
<evidence type="ECO:0000256" key="1">
    <source>
        <dbReference type="ARBA" id="ARBA00007320"/>
    </source>
</evidence>
<dbReference type="PANTHER" id="PTHR12934">
    <property type="entry name" value="50S RIBOSOMAL PROTEIN L15"/>
    <property type="match status" value="1"/>
</dbReference>
<evidence type="ECO:0000256" key="2">
    <source>
        <dbReference type="ARBA" id="ARBA00022980"/>
    </source>
</evidence>
<accession>A0A9D4TIZ1</accession>
<dbReference type="InterPro" id="IPR030878">
    <property type="entry name" value="Ribosomal_uL15"/>
</dbReference>
<dbReference type="GO" id="GO:0003735">
    <property type="term" value="F:structural constituent of ribosome"/>
    <property type="evidence" value="ECO:0007669"/>
    <property type="project" value="InterPro"/>
</dbReference>
<protein>
    <recommendedName>
        <fullName evidence="5">Large ribosomal subunit protein uL15/eL18 domain-containing protein</fullName>
    </recommendedName>
</protein>
<organism evidence="6 7">
    <name type="scientific">Chlorella vulgaris</name>
    <name type="common">Green alga</name>
    <dbReference type="NCBI Taxonomy" id="3077"/>
    <lineage>
        <taxon>Eukaryota</taxon>
        <taxon>Viridiplantae</taxon>
        <taxon>Chlorophyta</taxon>
        <taxon>core chlorophytes</taxon>
        <taxon>Trebouxiophyceae</taxon>
        <taxon>Chlorellales</taxon>
        <taxon>Chlorellaceae</taxon>
        <taxon>Chlorella clade</taxon>
        <taxon>Chlorella</taxon>
    </lineage>
</organism>
<dbReference type="PANTHER" id="PTHR12934:SF11">
    <property type="entry name" value="LARGE RIBOSOMAL SUBUNIT PROTEIN UL15M"/>
    <property type="match status" value="1"/>
</dbReference>
<feature type="domain" description="Large ribosomal subunit protein uL15/eL18" evidence="5">
    <location>
        <begin position="87"/>
        <end position="164"/>
    </location>
</feature>
<keyword evidence="2" id="KW-0689">Ribosomal protein</keyword>
<comment type="similarity">
    <text evidence="1">Belongs to the universal ribosomal protein uL15 family.</text>
</comment>
<reference evidence="6" key="2">
    <citation type="submission" date="2020-11" db="EMBL/GenBank/DDBJ databases">
        <authorList>
            <person name="Cecchin M."/>
            <person name="Marcolungo L."/>
            <person name="Rossato M."/>
            <person name="Girolomoni L."/>
            <person name="Cosentino E."/>
            <person name="Cuine S."/>
            <person name="Li-Beisson Y."/>
            <person name="Delledonne M."/>
            <person name="Ballottari M."/>
        </authorList>
    </citation>
    <scope>NUCLEOTIDE SEQUENCE</scope>
    <source>
        <strain evidence="6">211/11P</strain>
        <tissue evidence="6">Whole cell</tissue>
    </source>
</reference>
<dbReference type="EMBL" id="SIDB01000010">
    <property type="protein sequence ID" value="KAI3426923.1"/>
    <property type="molecule type" value="Genomic_DNA"/>
</dbReference>
<dbReference type="Proteomes" id="UP001055712">
    <property type="component" value="Unassembled WGS sequence"/>
</dbReference>
<evidence type="ECO:0000256" key="4">
    <source>
        <dbReference type="SAM" id="MobiDB-lite"/>
    </source>
</evidence>
<dbReference type="Pfam" id="PF00828">
    <property type="entry name" value="Ribosomal_L27A"/>
    <property type="match status" value="1"/>
</dbReference>
<dbReference type="HAMAP" id="MF_01341">
    <property type="entry name" value="Ribosomal_uL15"/>
    <property type="match status" value="1"/>
</dbReference>
<feature type="compositionally biased region" description="Basic residues" evidence="4">
    <location>
        <begin position="43"/>
        <end position="55"/>
    </location>
</feature>
<sequence length="228" mass="25007">MPPRQAPEREFIALNNLKDNPGATHSIKRVGRGIGSGLGKTSGRGHKGQKARAGRSPRLGFEGGQTPLRLRIPKRGFRNPHSRTYRPINLDMLQQWVDDGRLPTDRTITMKDLRDSNCVGRKMGWGVKLLARGAQHIKAPLHLEVSQVSDVAKAAIEGAGGSVTKVYYNKLGLRALLKPDWFAAKGRLLPRSARPPPKLERRFDRIGALPPNTELPQQRQAAAGAAST</sequence>
<feature type="region of interest" description="Disordered" evidence="4">
    <location>
        <begin position="207"/>
        <end position="228"/>
    </location>
</feature>
<dbReference type="GO" id="GO:0006412">
    <property type="term" value="P:translation"/>
    <property type="evidence" value="ECO:0007669"/>
    <property type="project" value="InterPro"/>
</dbReference>
<dbReference type="OrthoDB" id="361383at2759"/>
<evidence type="ECO:0000256" key="3">
    <source>
        <dbReference type="ARBA" id="ARBA00023274"/>
    </source>
</evidence>
<keyword evidence="3" id="KW-0687">Ribonucleoprotein</keyword>